<proteinExistence type="predicted"/>
<protein>
    <submittedName>
        <fullName evidence="1">Uncharacterized protein</fullName>
    </submittedName>
</protein>
<accession>A0ACC2N7J5</accession>
<name>A0ACC2N7J5_9HYME</name>
<comment type="caution">
    <text evidence="1">The sequence shown here is derived from an EMBL/GenBank/DDBJ whole genome shotgun (WGS) entry which is preliminary data.</text>
</comment>
<reference evidence="1" key="1">
    <citation type="submission" date="2023-04" db="EMBL/GenBank/DDBJ databases">
        <title>A chromosome-level genome assembly of the parasitoid wasp Eretmocerus hayati.</title>
        <authorList>
            <person name="Zhong Y."/>
            <person name="Liu S."/>
            <person name="Liu Y."/>
        </authorList>
    </citation>
    <scope>NUCLEOTIDE SEQUENCE</scope>
    <source>
        <strain evidence="1">ZJU_SS_LIU_2023</strain>
    </source>
</reference>
<sequence>MISHVMTLANGIIGVSILAMPFCFKQCGIILATLLLLLSSVLSRLACHFLIKSAVMSRRRNFEFLAYHAFGPMGKVLAELCIIGYLLGTCTAFFVVVGDLGPQIIGELIEKDPEDIRTSLLITTGLFIVLPLGLLRNIDSLASVSTASIGFYICLAFKAMTESIHHIVAADWFDKVYFWRTSGILQCLPIFALALFCQPQLFEIYETLPNATLDKMNEVVKGALNICTIVYISVGIFGYIAFCTQPFSGNILMSFEPSLTSEIIKIGFVLSVAFSFPLVIFPCRASLNSLLYKQGYTHEVSTSYISENRFRCLTIMIVTIALIVGVSIPNIEFVLGIIGSTIGVVICLIFPAAFFISISTKNTSERLIAQFIIIVGIWTLVLGTYANLYALEQSSNSVLPIATARPLSQINKIPIALIEEQIHDKTNEIKVSDESLQVAVEKKTNPKIFDEALDNARQEPPVPVDRNLESKLPEEKKDPAVVENAVSKKSVLKQEEDKISDVNMKLIQEGHKGYQSLKKIQYHIESSPKKDHLPQEREKVEINIPAKIDVIAVDAIKKEESELAANKETSDIDPLQRREQLQKTLEEHIMQQKDLMKEQKELLKDIEEKKKELELAEQRIMPQDEKESDIKQKVDKSKNYIGLKIPASADDTVDKMNNEVPVDRVAKNLDVDRKNMDDVHSVDKKQKPVLQIVEDEELKNEASDNQLKRDPVNKSKIDNDIRNISLINVLSKQSDNNGHNILDKIPKENEPPSINQANGDANFNKNSSFSIPIALQMNQAPGLRDMLKSNNGAAVVQKEVHPRVKRMVDFAKKDSLNESEFENTEKYRNDVVSERNMINGSCIGKNNVPSQSVMGELEQLHEMNGNHLIKTSAHLTNQLVDDKASPKFDLPQKESLVKLSNKYDEILKLGNKKKK</sequence>
<dbReference type="EMBL" id="CM056744">
    <property type="protein sequence ID" value="KAJ8667056.1"/>
    <property type="molecule type" value="Genomic_DNA"/>
</dbReference>
<evidence type="ECO:0000313" key="1">
    <source>
        <dbReference type="EMBL" id="KAJ8667056.1"/>
    </source>
</evidence>
<keyword evidence="2" id="KW-1185">Reference proteome</keyword>
<gene>
    <name evidence="1" type="ORF">QAD02_008718</name>
</gene>
<evidence type="ECO:0000313" key="2">
    <source>
        <dbReference type="Proteomes" id="UP001239111"/>
    </source>
</evidence>
<organism evidence="1 2">
    <name type="scientific">Eretmocerus hayati</name>
    <dbReference type="NCBI Taxonomy" id="131215"/>
    <lineage>
        <taxon>Eukaryota</taxon>
        <taxon>Metazoa</taxon>
        <taxon>Ecdysozoa</taxon>
        <taxon>Arthropoda</taxon>
        <taxon>Hexapoda</taxon>
        <taxon>Insecta</taxon>
        <taxon>Pterygota</taxon>
        <taxon>Neoptera</taxon>
        <taxon>Endopterygota</taxon>
        <taxon>Hymenoptera</taxon>
        <taxon>Apocrita</taxon>
        <taxon>Proctotrupomorpha</taxon>
        <taxon>Chalcidoidea</taxon>
        <taxon>Aphelinidae</taxon>
        <taxon>Aphelininae</taxon>
        <taxon>Eretmocerus</taxon>
    </lineage>
</organism>
<dbReference type="Proteomes" id="UP001239111">
    <property type="component" value="Chromosome 4"/>
</dbReference>